<evidence type="ECO:0000313" key="2">
    <source>
        <dbReference type="EMBL" id="ABM59597.1"/>
    </source>
</evidence>
<keyword evidence="3" id="KW-1185">Reference proteome</keyword>
<proteinExistence type="predicted"/>
<feature type="region of interest" description="Disordered" evidence="1">
    <location>
        <begin position="109"/>
        <end position="140"/>
    </location>
</feature>
<dbReference type="KEGG" id="vei:Veis_3890"/>
<evidence type="ECO:0000313" key="3">
    <source>
        <dbReference type="Proteomes" id="UP000000374"/>
    </source>
</evidence>
<sequence>MNFGKGCSSLLSFSIFHQAINKQNQICNKGNPDGKTNQSNPNIPFRIGRWKNQLINSEKHEKIPPSTKDKKTRLECRAVDDFAPNLPTRYPDMASSVVVINSNICSNPLSHGLSKTNKRHQNPPGPLMRLPRQRPNPSLP</sequence>
<dbReference type="EMBL" id="CP000542">
    <property type="protein sequence ID" value="ABM59597.1"/>
    <property type="molecule type" value="Genomic_DNA"/>
</dbReference>
<accession>A1WPP0</accession>
<organism evidence="2 3">
    <name type="scientific">Verminephrobacter eiseniae (strain EF01-2)</name>
    <dbReference type="NCBI Taxonomy" id="391735"/>
    <lineage>
        <taxon>Bacteria</taxon>
        <taxon>Pseudomonadati</taxon>
        <taxon>Pseudomonadota</taxon>
        <taxon>Betaproteobacteria</taxon>
        <taxon>Burkholderiales</taxon>
        <taxon>Comamonadaceae</taxon>
        <taxon>Verminephrobacter</taxon>
    </lineage>
</organism>
<dbReference type="Proteomes" id="UP000000374">
    <property type="component" value="Chromosome"/>
</dbReference>
<dbReference type="HOGENOM" id="CLU_1834321_0_0_4"/>
<gene>
    <name evidence="2" type="ordered locus">Veis_3890</name>
</gene>
<dbReference type="AlphaFoldDB" id="A1WPP0"/>
<evidence type="ECO:0000256" key="1">
    <source>
        <dbReference type="SAM" id="MobiDB-lite"/>
    </source>
</evidence>
<protein>
    <submittedName>
        <fullName evidence="2">Uncharacterized protein</fullName>
    </submittedName>
</protein>
<reference evidence="3" key="1">
    <citation type="submission" date="2006-12" db="EMBL/GenBank/DDBJ databases">
        <title>Complete sequence of chromosome 1 of Verminephrobacter eiseniae EF01-2.</title>
        <authorList>
            <person name="Copeland A."/>
            <person name="Lucas S."/>
            <person name="Lapidus A."/>
            <person name="Barry K."/>
            <person name="Detter J.C."/>
            <person name="Glavina del Rio T."/>
            <person name="Dalin E."/>
            <person name="Tice H."/>
            <person name="Pitluck S."/>
            <person name="Chertkov O."/>
            <person name="Brettin T."/>
            <person name="Bruce D."/>
            <person name="Han C."/>
            <person name="Tapia R."/>
            <person name="Gilna P."/>
            <person name="Schmutz J."/>
            <person name="Larimer F."/>
            <person name="Land M."/>
            <person name="Hauser L."/>
            <person name="Kyrpides N."/>
            <person name="Kim E."/>
            <person name="Stahl D."/>
            <person name="Richardson P."/>
        </authorList>
    </citation>
    <scope>NUCLEOTIDE SEQUENCE [LARGE SCALE GENOMIC DNA]</scope>
    <source>
        <strain evidence="3">EF01-2</strain>
    </source>
</reference>
<name>A1WPP0_VEREI</name>